<keyword evidence="12" id="KW-0564">Palmitate</keyword>
<evidence type="ECO:0000256" key="8">
    <source>
        <dbReference type="ARBA" id="ARBA00023047"/>
    </source>
</evidence>
<reference evidence="18" key="1">
    <citation type="journal article" date="2015" name="Int. J. Syst. Evol. Microbiol.">
        <title>Rhizobium alvei sp. nov., isolated from a freshwater river.</title>
        <authorList>
            <person name="Sheu S.Y."/>
            <person name="Huang H.W."/>
            <person name="Young C.C."/>
            <person name="Chen W.M."/>
        </authorList>
    </citation>
    <scope>NUCLEOTIDE SEQUENCE</scope>
    <source>
        <strain evidence="18">TNR-22</strain>
    </source>
</reference>
<evidence type="ECO:0000313" key="19">
    <source>
        <dbReference type="Proteomes" id="UP001174932"/>
    </source>
</evidence>
<dbReference type="RefSeq" id="WP_304376586.1">
    <property type="nucleotide sequence ID" value="NZ_JAUOZU010000007.1"/>
</dbReference>
<dbReference type="Gene3D" id="3.10.560.10">
    <property type="entry name" value="Outer membrane lipoprotein wza domain like"/>
    <property type="match status" value="2"/>
</dbReference>
<keyword evidence="8" id="KW-0625">Polysaccharide transport</keyword>
<feature type="signal peptide" evidence="15">
    <location>
        <begin position="1"/>
        <end position="31"/>
    </location>
</feature>
<dbReference type="Pfam" id="PF02563">
    <property type="entry name" value="Poly_export"/>
    <property type="match status" value="1"/>
</dbReference>
<protein>
    <submittedName>
        <fullName evidence="18">Polysaccharide biosynthesis/export family protein</fullName>
    </submittedName>
</protein>
<evidence type="ECO:0000313" key="18">
    <source>
        <dbReference type="EMBL" id="MDO6964450.1"/>
    </source>
</evidence>
<dbReference type="PANTHER" id="PTHR33619">
    <property type="entry name" value="POLYSACCHARIDE EXPORT PROTEIN GFCE-RELATED"/>
    <property type="match status" value="1"/>
</dbReference>
<evidence type="ECO:0000256" key="1">
    <source>
        <dbReference type="ARBA" id="ARBA00004571"/>
    </source>
</evidence>
<comment type="caution">
    <text evidence="18">The sequence shown here is derived from an EMBL/GenBank/DDBJ whole genome shotgun (WGS) entry which is preliminary data.</text>
</comment>
<dbReference type="EMBL" id="JAUOZU010000007">
    <property type="protein sequence ID" value="MDO6964450.1"/>
    <property type="molecule type" value="Genomic_DNA"/>
</dbReference>
<evidence type="ECO:0000256" key="10">
    <source>
        <dbReference type="ARBA" id="ARBA00023114"/>
    </source>
</evidence>
<name>A0ABT8YMJ1_9HYPH</name>
<keyword evidence="3" id="KW-0813">Transport</keyword>
<evidence type="ECO:0000256" key="14">
    <source>
        <dbReference type="ARBA" id="ARBA00023288"/>
    </source>
</evidence>
<feature type="chain" id="PRO_5046038095" evidence="15">
    <location>
        <begin position="32"/>
        <end position="405"/>
    </location>
</feature>
<sequence length="405" mass="43228">MRHKASTVKLATSPMKGMLGLSVGLSLMLLASCSAVPSDGPLASEVERAAATKSDYTVPKTEIIFDVVQVDQRVANLATQLGQPSLVQTFGVGGAPGTPVIGVGDELAITIFEAGPDGLFSTADHKSTSIPVIVQPDGHGQIPYAGSVKFAGLTLEQARVEIADALKAKAVEPDVIVSMAKNASRTVSVQGAVNTPQIVLLGLSPVPLTSAIAMAGGASKQPYDTYVTLTRGKKSSTVRLQSVIENPRDDVHVRPGDKIFLTFDPQTFTALGSTGKAGKIPFEASKLSLVEAAALSGGSRVDLADPKGYFVFRYEYEAVYRQIVGESRFRDLISKGMMADKEGKYPVVYRIDMTDPQSYIVTQSFPVRNKDVMYVSRHPSTDFVKFLSMLGLTARVVRDVDRAVN</sequence>
<keyword evidence="7 15" id="KW-0732">Signal</keyword>
<keyword evidence="11" id="KW-0472">Membrane</keyword>
<dbReference type="Pfam" id="PF22461">
    <property type="entry name" value="SLBB_2"/>
    <property type="match status" value="1"/>
</dbReference>
<keyword evidence="9" id="KW-0406">Ion transport</keyword>
<keyword evidence="4" id="KW-1134">Transmembrane beta strand</keyword>
<accession>A0ABT8YMJ1</accession>
<dbReference type="Proteomes" id="UP001174932">
    <property type="component" value="Unassembled WGS sequence"/>
</dbReference>
<dbReference type="InterPro" id="IPR049712">
    <property type="entry name" value="Poly_export"/>
</dbReference>
<organism evidence="18 19">
    <name type="scientific">Rhizobium alvei</name>
    <dbReference type="NCBI Taxonomy" id="1132659"/>
    <lineage>
        <taxon>Bacteria</taxon>
        <taxon>Pseudomonadati</taxon>
        <taxon>Pseudomonadota</taxon>
        <taxon>Alphaproteobacteria</taxon>
        <taxon>Hyphomicrobiales</taxon>
        <taxon>Rhizobiaceae</taxon>
        <taxon>Rhizobium/Agrobacterium group</taxon>
        <taxon>Rhizobium</taxon>
    </lineage>
</organism>
<keyword evidence="10" id="KW-0626">Porin</keyword>
<proteinExistence type="inferred from homology"/>
<keyword evidence="14" id="KW-0449">Lipoprotein</keyword>
<evidence type="ECO:0000259" key="17">
    <source>
        <dbReference type="Pfam" id="PF22461"/>
    </source>
</evidence>
<gene>
    <name evidence="18" type="ORF">Q4481_10820</name>
</gene>
<dbReference type="Gene3D" id="3.30.1950.10">
    <property type="entry name" value="wza like domain"/>
    <property type="match status" value="1"/>
</dbReference>
<dbReference type="PANTHER" id="PTHR33619:SF3">
    <property type="entry name" value="POLYSACCHARIDE EXPORT PROTEIN GFCE-RELATED"/>
    <property type="match status" value="1"/>
</dbReference>
<keyword evidence="13" id="KW-0998">Cell outer membrane</keyword>
<dbReference type="InterPro" id="IPR003715">
    <property type="entry name" value="Poly_export_N"/>
</dbReference>
<feature type="domain" description="SLBB" evidence="17">
    <location>
        <begin position="186"/>
        <end position="257"/>
    </location>
</feature>
<dbReference type="InterPro" id="IPR054765">
    <property type="entry name" value="SLBB_dom"/>
</dbReference>
<evidence type="ECO:0000256" key="5">
    <source>
        <dbReference type="ARBA" id="ARBA00022597"/>
    </source>
</evidence>
<keyword evidence="5" id="KW-0762">Sugar transport</keyword>
<evidence type="ECO:0000256" key="15">
    <source>
        <dbReference type="SAM" id="SignalP"/>
    </source>
</evidence>
<reference evidence="18" key="2">
    <citation type="submission" date="2023-07" db="EMBL/GenBank/DDBJ databases">
        <authorList>
            <person name="Shen H."/>
        </authorList>
    </citation>
    <scope>NUCLEOTIDE SEQUENCE</scope>
    <source>
        <strain evidence="18">TNR-22</strain>
    </source>
</reference>
<feature type="domain" description="Polysaccharide export protein N-terminal" evidence="16">
    <location>
        <begin position="99"/>
        <end position="179"/>
    </location>
</feature>
<evidence type="ECO:0000256" key="2">
    <source>
        <dbReference type="ARBA" id="ARBA00009450"/>
    </source>
</evidence>
<evidence type="ECO:0000256" key="9">
    <source>
        <dbReference type="ARBA" id="ARBA00023065"/>
    </source>
</evidence>
<comment type="subcellular location">
    <subcellularLocation>
        <location evidence="1">Cell outer membrane</location>
        <topology evidence="1">Multi-pass membrane protein</topology>
    </subcellularLocation>
</comment>
<evidence type="ECO:0000256" key="7">
    <source>
        <dbReference type="ARBA" id="ARBA00022729"/>
    </source>
</evidence>
<evidence type="ECO:0000256" key="6">
    <source>
        <dbReference type="ARBA" id="ARBA00022692"/>
    </source>
</evidence>
<evidence type="ECO:0000256" key="4">
    <source>
        <dbReference type="ARBA" id="ARBA00022452"/>
    </source>
</evidence>
<keyword evidence="19" id="KW-1185">Reference proteome</keyword>
<comment type="similarity">
    <text evidence="2">Belongs to the BexD/CtrA/VexA family.</text>
</comment>
<evidence type="ECO:0000256" key="11">
    <source>
        <dbReference type="ARBA" id="ARBA00023136"/>
    </source>
</evidence>
<dbReference type="PROSITE" id="PS51257">
    <property type="entry name" value="PROKAR_LIPOPROTEIN"/>
    <property type="match status" value="1"/>
</dbReference>
<evidence type="ECO:0000256" key="12">
    <source>
        <dbReference type="ARBA" id="ARBA00023139"/>
    </source>
</evidence>
<keyword evidence="6" id="KW-0812">Transmembrane</keyword>
<evidence type="ECO:0000256" key="3">
    <source>
        <dbReference type="ARBA" id="ARBA00022448"/>
    </source>
</evidence>
<evidence type="ECO:0000259" key="16">
    <source>
        <dbReference type="Pfam" id="PF02563"/>
    </source>
</evidence>
<evidence type="ECO:0000256" key="13">
    <source>
        <dbReference type="ARBA" id="ARBA00023237"/>
    </source>
</evidence>